<sequence>MARGKRYWLIGMFSFALFVSGCSQSSGGSNGGGEAAEIPTSAPQMRTVKDAAGEVSIPVNPTRIADISGSTEELLALGT</sequence>
<feature type="chain" id="PRO_5005533352" description="Fe/B12 periplasmic-binding domain-containing protein" evidence="1">
    <location>
        <begin position="26"/>
        <end position="79"/>
    </location>
</feature>
<dbReference type="STRING" id="54915.ADS79_25935"/>
<evidence type="ECO:0000313" key="3">
    <source>
        <dbReference type="EMBL" id="KNB69348.1"/>
    </source>
</evidence>
<dbReference type="Proteomes" id="UP000036834">
    <property type="component" value="Unassembled WGS sequence"/>
</dbReference>
<dbReference type="RefSeq" id="WP_049741351.1">
    <property type="nucleotide sequence ID" value="NZ_BJON01000018.1"/>
</dbReference>
<name>A0A0K9YKU6_9BACL</name>
<evidence type="ECO:0008006" key="6">
    <source>
        <dbReference type="Google" id="ProtNLM"/>
    </source>
</evidence>
<evidence type="ECO:0000313" key="5">
    <source>
        <dbReference type="Proteomes" id="UP000319578"/>
    </source>
</evidence>
<evidence type="ECO:0000256" key="1">
    <source>
        <dbReference type="SAM" id="SignalP"/>
    </source>
</evidence>
<keyword evidence="5" id="KW-1185">Reference proteome</keyword>
<evidence type="ECO:0000313" key="2">
    <source>
        <dbReference type="EMBL" id="GED70762.1"/>
    </source>
</evidence>
<reference evidence="2 5" key="3">
    <citation type="submission" date="2019-06" db="EMBL/GenBank/DDBJ databases">
        <title>Whole genome shotgun sequence of Brevibacillus reuszeri NBRC 15719.</title>
        <authorList>
            <person name="Hosoyama A."/>
            <person name="Uohara A."/>
            <person name="Ohji S."/>
            <person name="Ichikawa N."/>
        </authorList>
    </citation>
    <scope>NUCLEOTIDE SEQUENCE [LARGE SCALE GENOMIC DNA]</scope>
    <source>
        <strain evidence="2 5">NBRC 15719</strain>
    </source>
</reference>
<keyword evidence="1" id="KW-0732">Signal</keyword>
<feature type="signal peptide" evidence="1">
    <location>
        <begin position="1"/>
        <end position="25"/>
    </location>
</feature>
<protein>
    <recommendedName>
        <fullName evidence="6">Fe/B12 periplasmic-binding domain-containing protein</fullName>
    </recommendedName>
</protein>
<dbReference type="Proteomes" id="UP000319578">
    <property type="component" value="Unassembled WGS sequence"/>
</dbReference>
<dbReference type="Gene3D" id="3.40.50.1980">
    <property type="entry name" value="Nitrogenase molybdenum iron protein domain"/>
    <property type="match status" value="1"/>
</dbReference>
<dbReference type="AlphaFoldDB" id="A0A0K9YKU6"/>
<comment type="caution">
    <text evidence="3">The sequence shown here is derived from an EMBL/GenBank/DDBJ whole genome shotgun (WGS) entry which is preliminary data.</text>
</comment>
<proteinExistence type="predicted"/>
<dbReference type="EMBL" id="LGIQ01000011">
    <property type="protein sequence ID" value="KNB69348.1"/>
    <property type="molecule type" value="Genomic_DNA"/>
</dbReference>
<reference evidence="3" key="2">
    <citation type="submission" date="2015-07" db="EMBL/GenBank/DDBJ databases">
        <title>MeaNS - Measles Nucleotide Surveillance Program.</title>
        <authorList>
            <person name="Tran T."/>
            <person name="Druce J."/>
        </authorList>
    </citation>
    <scope>NUCLEOTIDE SEQUENCE</scope>
    <source>
        <strain evidence="3">DSM 9887</strain>
    </source>
</reference>
<evidence type="ECO:0000313" key="4">
    <source>
        <dbReference type="Proteomes" id="UP000036834"/>
    </source>
</evidence>
<organism evidence="3 4">
    <name type="scientific">Brevibacillus reuszeri</name>
    <dbReference type="NCBI Taxonomy" id="54915"/>
    <lineage>
        <taxon>Bacteria</taxon>
        <taxon>Bacillati</taxon>
        <taxon>Bacillota</taxon>
        <taxon>Bacilli</taxon>
        <taxon>Bacillales</taxon>
        <taxon>Paenibacillaceae</taxon>
        <taxon>Brevibacillus</taxon>
    </lineage>
</organism>
<dbReference type="EMBL" id="BJON01000018">
    <property type="protein sequence ID" value="GED70762.1"/>
    <property type="molecule type" value="Genomic_DNA"/>
</dbReference>
<gene>
    <name evidence="3" type="ORF">ADS79_25935</name>
    <name evidence="2" type="ORF">BRE01_44640</name>
</gene>
<dbReference type="PROSITE" id="PS51257">
    <property type="entry name" value="PROKAR_LIPOPROTEIN"/>
    <property type="match status" value="1"/>
</dbReference>
<dbReference type="PATRIC" id="fig|54915.3.peg.4349"/>
<accession>A0A0K9YKU6</accession>
<reference evidence="4" key="1">
    <citation type="submission" date="2015-07" db="EMBL/GenBank/DDBJ databases">
        <title>Genome sequencing project for genomic taxonomy and phylogenomics of Bacillus-like bacteria.</title>
        <authorList>
            <person name="Liu B."/>
            <person name="Wang J."/>
            <person name="Zhu Y."/>
            <person name="Liu G."/>
            <person name="Chen Q."/>
            <person name="Chen Z."/>
            <person name="Lan J."/>
            <person name="Che J."/>
            <person name="Ge C."/>
            <person name="Shi H."/>
            <person name="Pan Z."/>
            <person name="Liu X."/>
        </authorList>
    </citation>
    <scope>NUCLEOTIDE SEQUENCE [LARGE SCALE GENOMIC DNA]</scope>
    <source>
        <strain evidence="4">DSM 9887</strain>
    </source>
</reference>